<dbReference type="Pfam" id="PF12796">
    <property type="entry name" value="Ank_2"/>
    <property type="match status" value="1"/>
</dbReference>
<proteinExistence type="predicted"/>
<protein>
    <submittedName>
        <fullName evidence="4">Uncharacterized protein</fullName>
    </submittedName>
</protein>
<dbReference type="GO" id="GO:0005829">
    <property type="term" value="C:cytosol"/>
    <property type="evidence" value="ECO:0007669"/>
    <property type="project" value="TreeGrafter"/>
</dbReference>
<keyword evidence="5" id="KW-1185">Reference proteome</keyword>
<dbReference type="PROSITE" id="PS50088">
    <property type="entry name" value="ANK_REPEAT"/>
    <property type="match status" value="3"/>
</dbReference>
<feature type="repeat" description="ANK" evidence="3">
    <location>
        <begin position="116"/>
        <end position="148"/>
    </location>
</feature>
<dbReference type="PANTHER" id="PTHR46680">
    <property type="entry name" value="NF-KAPPA-B INHIBITOR ALPHA"/>
    <property type="match status" value="1"/>
</dbReference>
<dbReference type="InterPro" id="IPR051070">
    <property type="entry name" value="NF-kappa-B_inhibitor"/>
</dbReference>
<accession>A0A6H5ILA2</accession>
<dbReference type="EMBL" id="CADCXV010000814">
    <property type="protein sequence ID" value="CAB0036273.1"/>
    <property type="molecule type" value="Genomic_DNA"/>
</dbReference>
<dbReference type="Pfam" id="PF13637">
    <property type="entry name" value="Ank_4"/>
    <property type="match status" value="1"/>
</dbReference>
<dbReference type="GO" id="GO:0071356">
    <property type="term" value="P:cellular response to tumor necrosis factor"/>
    <property type="evidence" value="ECO:0007669"/>
    <property type="project" value="TreeGrafter"/>
</dbReference>
<dbReference type="AlphaFoldDB" id="A0A6H5ILA2"/>
<evidence type="ECO:0000256" key="2">
    <source>
        <dbReference type="ARBA" id="ARBA00023043"/>
    </source>
</evidence>
<dbReference type="PROSITE" id="PS50297">
    <property type="entry name" value="ANK_REP_REGION"/>
    <property type="match status" value="2"/>
</dbReference>
<keyword evidence="2 3" id="KW-0040">ANK repeat</keyword>
<evidence type="ECO:0000256" key="3">
    <source>
        <dbReference type="PROSITE-ProRule" id="PRU00023"/>
    </source>
</evidence>
<evidence type="ECO:0000256" key="1">
    <source>
        <dbReference type="ARBA" id="ARBA00022737"/>
    </source>
</evidence>
<evidence type="ECO:0000313" key="5">
    <source>
        <dbReference type="Proteomes" id="UP000479190"/>
    </source>
</evidence>
<dbReference type="SUPFAM" id="SSF48403">
    <property type="entry name" value="Ankyrin repeat"/>
    <property type="match status" value="1"/>
</dbReference>
<dbReference type="SMART" id="SM00248">
    <property type="entry name" value="ANK"/>
    <property type="match status" value="5"/>
</dbReference>
<name>A0A6H5ILA2_9HYME</name>
<organism evidence="4 5">
    <name type="scientific">Trichogramma brassicae</name>
    <dbReference type="NCBI Taxonomy" id="86971"/>
    <lineage>
        <taxon>Eukaryota</taxon>
        <taxon>Metazoa</taxon>
        <taxon>Ecdysozoa</taxon>
        <taxon>Arthropoda</taxon>
        <taxon>Hexapoda</taxon>
        <taxon>Insecta</taxon>
        <taxon>Pterygota</taxon>
        <taxon>Neoptera</taxon>
        <taxon>Endopterygota</taxon>
        <taxon>Hymenoptera</taxon>
        <taxon>Apocrita</taxon>
        <taxon>Proctotrupomorpha</taxon>
        <taxon>Chalcidoidea</taxon>
        <taxon>Trichogrammatidae</taxon>
        <taxon>Trichogramma</taxon>
    </lineage>
</organism>
<dbReference type="Gene3D" id="1.25.40.20">
    <property type="entry name" value="Ankyrin repeat-containing domain"/>
    <property type="match status" value="1"/>
</dbReference>
<reference evidence="4 5" key="1">
    <citation type="submission" date="2020-02" db="EMBL/GenBank/DDBJ databases">
        <authorList>
            <person name="Ferguson B K."/>
        </authorList>
    </citation>
    <scope>NUCLEOTIDE SEQUENCE [LARGE SCALE GENOMIC DNA]</scope>
</reference>
<sequence length="451" mass="51875">MDWFLIENLRYSGSSSQEIIAFVARCGYKDQPEVDEDDRPSLRRTTALHHVARGNFALKNVMIRDLFEIYDRFDVNYVDEESGLTHFHVACMSGRDAVVEKFLELGQDPNCLGTAAIDSPLHLALKHGRRYLFELLLRRGADPNAVDSQGATPLHSICRRDDDAVHLAEMLFELSQDRYRPVRLDVQDIKGNTPLHLALAWNRTRVTESLLRRGGGIVWNLVNGQGWTPLQLAVANIMPNAVDVLLSRGGGGGADLTSFVFPTLKIHFDDTFTKADDIKKLRLASGALAVVEQLERRGYRLGQRDALRIMQFFTRHDLFERPEEPDHHRRAQQRWYRDEEFARESKKLTILPGLSLHDLIQLRPDEAERLVAHRDYFELARSDRWRLVPEKSTRACVVHLCEKLSRRFFRRWAAEFVSQLTRRRLPIVCCDLIVDGSFTNENLYDICLSVA</sequence>
<dbReference type="OrthoDB" id="424503at2759"/>
<gene>
    <name evidence="4" type="ORF">TBRA_LOCUS8148</name>
</gene>
<feature type="repeat" description="ANK" evidence="3">
    <location>
        <begin position="82"/>
        <end position="114"/>
    </location>
</feature>
<dbReference type="InterPro" id="IPR002110">
    <property type="entry name" value="Ankyrin_rpt"/>
</dbReference>
<dbReference type="Proteomes" id="UP000479190">
    <property type="component" value="Unassembled WGS sequence"/>
</dbReference>
<keyword evidence="1" id="KW-0677">Repeat</keyword>
<evidence type="ECO:0000313" key="4">
    <source>
        <dbReference type="EMBL" id="CAB0036273.1"/>
    </source>
</evidence>
<dbReference type="PANTHER" id="PTHR46680:SF3">
    <property type="entry name" value="NF-KAPPA-B INHIBITOR CACTUS"/>
    <property type="match status" value="1"/>
</dbReference>
<dbReference type="InterPro" id="IPR036770">
    <property type="entry name" value="Ankyrin_rpt-contain_sf"/>
</dbReference>
<feature type="repeat" description="ANK" evidence="3">
    <location>
        <begin position="190"/>
        <end position="217"/>
    </location>
</feature>
<dbReference type="GO" id="GO:0051059">
    <property type="term" value="F:NF-kappaB binding"/>
    <property type="evidence" value="ECO:0007669"/>
    <property type="project" value="TreeGrafter"/>
</dbReference>